<dbReference type="Proteomes" id="UP001274830">
    <property type="component" value="Unassembled WGS sequence"/>
</dbReference>
<sequence>MADILGYVNQGKPLDGEVWTIEVGGSKQKWVLHENLLCTSSAFFRSAVKKEWDHDRMRTIPMPDDEVDVFQVYVQWLYQAKILVQQHNEDPKSSRELHTLIKCYIFGEKIQDVVFQNVTIDSIFACVHREKDGTKWFPTDADTVYDGTPEGSPLRTLIVDMFAYHGQQGWLEEQRNVDFLVDLAKKLLDVRERPLGLSPVSRDTSSVYHKPAQEVVTQDPSSEQTTESTINRGEETTTRTRYRT</sequence>
<dbReference type="PROSITE" id="PS50097">
    <property type="entry name" value="BTB"/>
    <property type="match status" value="1"/>
</dbReference>
<dbReference type="InterPro" id="IPR000210">
    <property type="entry name" value="BTB/POZ_dom"/>
</dbReference>
<dbReference type="EMBL" id="JAUTXT010000031">
    <property type="protein sequence ID" value="KAK3672612.1"/>
    <property type="molecule type" value="Genomic_DNA"/>
</dbReference>
<name>A0AAE0TRT7_9PEZI</name>
<dbReference type="PANTHER" id="PTHR47843">
    <property type="entry name" value="BTB DOMAIN-CONTAINING PROTEIN-RELATED"/>
    <property type="match status" value="1"/>
</dbReference>
<proteinExistence type="predicted"/>
<feature type="region of interest" description="Disordered" evidence="1">
    <location>
        <begin position="199"/>
        <end position="244"/>
    </location>
</feature>
<organism evidence="3 4">
    <name type="scientific">Recurvomyces mirabilis</name>
    <dbReference type="NCBI Taxonomy" id="574656"/>
    <lineage>
        <taxon>Eukaryota</taxon>
        <taxon>Fungi</taxon>
        <taxon>Dikarya</taxon>
        <taxon>Ascomycota</taxon>
        <taxon>Pezizomycotina</taxon>
        <taxon>Dothideomycetes</taxon>
        <taxon>Dothideomycetidae</taxon>
        <taxon>Mycosphaerellales</taxon>
        <taxon>Teratosphaeriaceae</taxon>
        <taxon>Recurvomyces</taxon>
    </lineage>
</organism>
<protein>
    <recommendedName>
        <fullName evidence="2">BTB domain-containing protein</fullName>
    </recommendedName>
</protein>
<dbReference type="CDD" id="cd18186">
    <property type="entry name" value="BTB_POZ_ZBTB_KLHL-like"/>
    <property type="match status" value="1"/>
</dbReference>
<comment type="caution">
    <text evidence="3">The sequence shown here is derived from an EMBL/GenBank/DDBJ whole genome shotgun (WGS) entry which is preliminary data.</text>
</comment>
<keyword evidence="4" id="KW-1185">Reference proteome</keyword>
<dbReference type="PANTHER" id="PTHR47843:SF2">
    <property type="entry name" value="BTB DOMAIN-CONTAINING PROTEIN"/>
    <property type="match status" value="1"/>
</dbReference>
<dbReference type="AlphaFoldDB" id="A0AAE0TRT7"/>
<evidence type="ECO:0000256" key="1">
    <source>
        <dbReference type="SAM" id="MobiDB-lite"/>
    </source>
</evidence>
<evidence type="ECO:0000313" key="3">
    <source>
        <dbReference type="EMBL" id="KAK3672612.1"/>
    </source>
</evidence>
<evidence type="ECO:0000313" key="4">
    <source>
        <dbReference type="Proteomes" id="UP001274830"/>
    </source>
</evidence>
<feature type="domain" description="BTB" evidence="2">
    <location>
        <begin position="20"/>
        <end position="86"/>
    </location>
</feature>
<accession>A0AAE0TRT7</accession>
<reference evidence="3" key="1">
    <citation type="submission" date="2023-07" db="EMBL/GenBank/DDBJ databases">
        <title>Black Yeasts Isolated from many extreme environments.</title>
        <authorList>
            <person name="Coleine C."/>
            <person name="Stajich J.E."/>
            <person name="Selbmann L."/>
        </authorList>
    </citation>
    <scope>NUCLEOTIDE SEQUENCE</scope>
    <source>
        <strain evidence="3">CCFEE 5485</strain>
    </source>
</reference>
<evidence type="ECO:0000259" key="2">
    <source>
        <dbReference type="PROSITE" id="PS50097"/>
    </source>
</evidence>
<dbReference type="SUPFAM" id="SSF54695">
    <property type="entry name" value="POZ domain"/>
    <property type="match status" value="1"/>
</dbReference>
<dbReference type="Gene3D" id="3.30.710.10">
    <property type="entry name" value="Potassium Channel Kv1.1, Chain A"/>
    <property type="match status" value="1"/>
</dbReference>
<gene>
    <name evidence="3" type="ORF">LTR78_007424</name>
</gene>
<dbReference type="InterPro" id="IPR011333">
    <property type="entry name" value="SKP1/BTB/POZ_sf"/>
</dbReference>
<feature type="compositionally biased region" description="Polar residues" evidence="1">
    <location>
        <begin position="215"/>
        <end position="231"/>
    </location>
</feature>